<protein>
    <recommendedName>
        <fullName evidence="4 10">4-alpha-glucanotransferase</fullName>
        <ecNumber evidence="3 10">2.4.1.25</ecNumber>
    </recommendedName>
    <alternativeName>
        <fullName evidence="8 10">Amylomaltase</fullName>
    </alternativeName>
    <alternativeName>
        <fullName evidence="9 10">Disproportionating enzyme</fullName>
    </alternativeName>
</protein>
<dbReference type="SUPFAM" id="SSF51445">
    <property type="entry name" value="(Trans)glycosidases"/>
    <property type="match status" value="1"/>
</dbReference>
<comment type="catalytic activity">
    <reaction evidence="1 10">
        <text>Transfers a segment of a (1-&gt;4)-alpha-D-glucan to a new position in an acceptor, which may be glucose or a (1-&gt;4)-alpha-D-glucan.</text>
        <dbReference type="EC" id="2.4.1.25"/>
    </reaction>
</comment>
<organism evidence="11 12">
    <name type="scientific">Sedimenticola selenatireducens</name>
    <dbReference type="NCBI Taxonomy" id="191960"/>
    <lineage>
        <taxon>Bacteria</taxon>
        <taxon>Pseudomonadati</taxon>
        <taxon>Pseudomonadota</taxon>
        <taxon>Gammaproteobacteria</taxon>
        <taxon>Chromatiales</taxon>
        <taxon>Sedimenticolaceae</taxon>
        <taxon>Sedimenticola</taxon>
    </lineage>
</organism>
<evidence type="ECO:0000256" key="2">
    <source>
        <dbReference type="ARBA" id="ARBA00005684"/>
    </source>
</evidence>
<dbReference type="NCBIfam" id="NF011080">
    <property type="entry name" value="PRK14508.1-3"/>
    <property type="match status" value="1"/>
</dbReference>
<accession>A0A2N6D1U3</accession>
<evidence type="ECO:0000256" key="4">
    <source>
        <dbReference type="ARBA" id="ARBA00020295"/>
    </source>
</evidence>
<dbReference type="PANTHER" id="PTHR32438">
    <property type="entry name" value="4-ALPHA-GLUCANOTRANSFERASE DPE1, CHLOROPLASTIC/AMYLOPLASTIC"/>
    <property type="match status" value="1"/>
</dbReference>
<dbReference type="AlphaFoldDB" id="A0A2N6D1U3"/>
<evidence type="ECO:0000256" key="10">
    <source>
        <dbReference type="RuleBase" id="RU361207"/>
    </source>
</evidence>
<keyword evidence="7 10" id="KW-0119">Carbohydrate metabolism</keyword>
<sequence>MDKSRCAGILLHPTSLPGPLSGGDIGHEAYRFVEFLHACGIKVWQMLPLCPPHEDLSPYQCFSAHAGNPALISLDWLVDRGWLGREAIRQPQVSGRYRSICLEQAHDQFNQVPPESEWKGRLQEFRLSNKSWLDDFCLFVGLKKRYGMKPWYLWPPGLRQRNKSALLQAASELSQEIDQAVFEQFVFFTQWREIREYAARYNVRIFGDMPIFVSHDSADVWANRENFQVNEDGSMTYVSGVPPDAFSPTGQKWGNPLYDWEYMQRDGFKWWKDRLATLLQLFDLIRVDHFRGLDACWEIPAEDETAINGHWRDVPGETLLKALHDCYPSLPLIAEDLGVITDRVHALKERFGLPGMKVLQFAFDGNSANPHLPHRHRHCDVVYTGTHDNDTTLGWIKDEEKYNKDFFLAYSGCRSDSAEEQMLAMLRMALSSVSFLCVLPMQDILLLDSSARMNTPGTVCGNWAWRFSWHQVNPERTEQITRLIALYQR</sequence>
<dbReference type="EMBL" id="PKUN01000001">
    <property type="protein sequence ID" value="PLX63660.1"/>
    <property type="molecule type" value="Genomic_DNA"/>
</dbReference>
<dbReference type="EC" id="2.4.1.25" evidence="3 10"/>
<keyword evidence="5 10" id="KW-0328">Glycosyltransferase</keyword>
<evidence type="ECO:0000256" key="8">
    <source>
        <dbReference type="ARBA" id="ARBA00031423"/>
    </source>
</evidence>
<evidence type="ECO:0000313" key="12">
    <source>
        <dbReference type="Proteomes" id="UP000235015"/>
    </source>
</evidence>
<proteinExistence type="inferred from homology"/>
<evidence type="ECO:0000256" key="3">
    <source>
        <dbReference type="ARBA" id="ARBA00012560"/>
    </source>
</evidence>
<dbReference type="GO" id="GO:0005975">
    <property type="term" value="P:carbohydrate metabolic process"/>
    <property type="evidence" value="ECO:0007669"/>
    <property type="project" value="InterPro"/>
</dbReference>
<dbReference type="Pfam" id="PF02446">
    <property type="entry name" value="Glyco_hydro_77"/>
    <property type="match status" value="1"/>
</dbReference>
<dbReference type="GO" id="GO:0004134">
    <property type="term" value="F:4-alpha-glucanotransferase activity"/>
    <property type="evidence" value="ECO:0007669"/>
    <property type="project" value="UniProtKB-EC"/>
</dbReference>
<reference evidence="11 12" key="1">
    <citation type="submission" date="2017-11" db="EMBL/GenBank/DDBJ databases">
        <title>Genome-resolved metagenomics identifies genetic mobility, metabolic interactions, and unexpected diversity in perchlorate-reducing communities.</title>
        <authorList>
            <person name="Barnum T.P."/>
            <person name="Figueroa I.A."/>
            <person name="Carlstrom C.I."/>
            <person name="Lucas L.N."/>
            <person name="Engelbrektson A.L."/>
            <person name="Coates J.D."/>
        </authorList>
    </citation>
    <scope>NUCLEOTIDE SEQUENCE [LARGE SCALE GENOMIC DNA]</scope>
    <source>
        <strain evidence="11">BM301</strain>
    </source>
</reference>
<name>A0A2N6D1U3_9GAMM</name>
<comment type="caution">
    <text evidence="11">The sequence shown here is derived from an EMBL/GenBank/DDBJ whole genome shotgun (WGS) entry which is preliminary data.</text>
</comment>
<dbReference type="STRING" id="1111735.GCA_000428045_03538"/>
<evidence type="ECO:0000256" key="7">
    <source>
        <dbReference type="ARBA" id="ARBA00023277"/>
    </source>
</evidence>
<evidence type="ECO:0000256" key="6">
    <source>
        <dbReference type="ARBA" id="ARBA00022679"/>
    </source>
</evidence>
<evidence type="ECO:0000256" key="9">
    <source>
        <dbReference type="ARBA" id="ARBA00031501"/>
    </source>
</evidence>
<dbReference type="InterPro" id="IPR003385">
    <property type="entry name" value="Glyco_hydro_77"/>
</dbReference>
<keyword evidence="6 10" id="KW-0808">Transferase</keyword>
<evidence type="ECO:0000313" key="11">
    <source>
        <dbReference type="EMBL" id="PLX63660.1"/>
    </source>
</evidence>
<gene>
    <name evidence="11" type="primary">malQ</name>
    <name evidence="11" type="ORF">C0630_00195</name>
</gene>
<dbReference type="Proteomes" id="UP000235015">
    <property type="component" value="Unassembled WGS sequence"/>
</dbReference>
<evidence type="ECO:0000256" key="5">
    <source>
        <dbReference type="ARBA" id="ARBA00022676"/>
    </source>
</evidence>
<dbReference type="PANTHER" id="PTHR32438:SF5">
    <property type="entry name" value="4-ALPHA-GLUCANOTRANSFERASE DPE1, CHLOROPLASTIC_AMYLOPLASTIC"/>
    <property type="match status" value="1"/>
</dbReference>
<dbReference type="NCBIfam" id="TIGR00217">
    <property type="entry name" value="malQ"/>
    <property type="match status" value="1"/>
</dbReference>
<dbReference type="Gene3D" id="3.20.20.80">
    <property type="entry name" value="Glycosidases"/>
    <property type="match status" value="1"/>
</dbReference>
<dbReference type="InterPro" id="IPR017853">
    <property type="entry name" value="GH"/>
</dbReference>
<evidence type="ECO:0000256" key="1">
    <source>
        <dbReference type="ARBA" id="ARBA00000439"/>
    </source>
</evidence>
<comment type="similarity">
    <text evidence="2 10">Belongs to the disproportionating enzyme family.</text>
</comment>